<dbReference type="EMBL" id="CP003629">
    <property type="protein sequence ID" value="AFQ45410.1"/>
    <property type="molecule type" value="Genomic_DNA"/>
</dbReference>
<evidence type="ECO:0000256" key="1">
    <source>
        <dbReference type="SAM" id="Phobius"/>
    </source>
</evidence>
<feature type="transmembrane region" description="Helical" evidence="1">
    <location>
        <begin position="117"/>
        <end position="147"/>
    </location>
</feature>
<evidence type="ECO:0000313" key="2">
    <source>
        <dbReference type="EMBL" id="AFQ45410.1"/>
    </source>
</evidence>
<sequence length="181" mass="20017">MTTLEQVEKLRSMGNISYDEAKSALDASNGDLLEAIIYLEKLGKLTPPTGGGYYSSHKAIDISAVACKDACWDKHKTNQSGKSFMATLKGIWKFCLNLIQRGNANSLEVLKGEESKAVLPVTVLALLLIFAFWITIPLMILGFFFGFRYRFHGPDFKGRTVNQVMNSAADAAENLKKSMNK</sequence>
<organism evidence="2 3">
    <name type="scientific">Desulfosporosinus meridiei (strain ATCC BAA-275 / DSM 13257 / KCTC 12902 / NCIMB 13706 / S10)</name>
    <dbReference type="NCBI Taxonomy" id="768704"/>
    <lineage>
        <taxon>Bacteria</taxon>
        <taxon>Bacillati</taxon>
        <taxon>Bacillota</taxon>
        <taxon>Clostridia</taxon>
        <taxon>Eubacteriales</taxon>
        <taxon>Desulfitobacteriaceae</taxon>
        <taxon>Desulfosporosinus</taxon>
    </lineage>
</organism>
<keyword evidence="2" id="KW-0251">Elongation factor</keyword>
<dbReference type="eggNOG" id="COG1308">
    <property type="taxonomic scope" value="Bacteria"/>
</dbReference>
<reference evidence="2 3" key="1">
    <citation type="journal article" date="2012" name="J. Bacteriol.">
        <title>Complete genome sequences of Desulfosporosinus orientis DSM765T, Desulfosporosinus youngiae DSM17734T, Desulfosporosinus meridiei DSM13257T, and Desulfosporosinus acidiphilus DSM22704T.</title>
        <authorList>
            <person name="Pester M."/>
            <person name="Brambilla E."/>
            <person name="Alazard D."/>
            <person name="Rattei T."/>
            <person name="Weinmaier T."/>
            <person name="Han J."/>
            <person name="Lucas S."/>
            <person name="Lapidus A."/>
            <person name="Cheng J.F."/>
            <person name="Goodwin L."/>
            <person name="Pitluck S."/>
            <person name="Peters L."/>
            <person name="Ovchinnikova G."/>
            <person name="Teshima H."/>
            <person name="Detter J.C."/>
            <person name="Han C.S."/>
            <person name="Tapia R."/>
            <person name="Land M.L."/>
            <person name="Hauser L."/>
            <person name="Kyrpides N.C."/>
            <person name="Ivanova N.N."/>
            <person name="Pagani I."/>
            <person name="Huntmann M."/>
            <person name="Wei C.L."/>
            <person name="Davenport K.W."/>
            <person name="Daligault H."/>
            <person name="Chain P.S."/>
            <person name="Chen A."/>
            <person name="Mavromatis K."/>
            <person name="Markowitz V."/>
            <person name="Szeto E."/>
            <person name="Mikhailova N."/>
            <person name="Pati A."/>
            <person name="Wagner M."/>
            <person name="Woyke T."/>
            <person name="Ollivier B."/>
            <person name="Klenk H.P."/>
            <person name="Spring S."/>
            <person name="Loy A."/>
        </authorList>
    </citation>
    <scope>NUCLEOTIDE SEQUENCE [LARGE SCALE GENOMIC DNA]</scope>
    <source>
        <strain evidence="3">ATCC BAA-275 / DSM 13257 / NCIMB 13706 / S10</strain>
    </source>
</reference>
<dbReference type="RefSeq" id="WP_014904319.1">
    <property type="nucleotide sequence ID" value="NC_018515.1"/>
</dbReference>
<dbReference type="STRING" id="768704.Desmer_3570"/>
<name>J7IUK4_DESMD</name>
<dbReference type="Proteomes" id="UP000005262">
    <property type="component" value="Chromosome"/>
</dbReference>
<dbReference type="KEGG" id="dmi:Desmer_3570"/>
<dbReference type="Gene3D" id="1.10.8.10">
    <property type="entry name" value="DNA helicase RuvA subunit, C-terminal domain"/>
    <property type="match status" value="1"/>
</dbReference>
<protein>
    <submittedName>
        <fullName evidence="2">Translation elongation factor Ts</fullName>
    </submittedName>
</protein>
<reference evidence="3" key="2">
    <citation type="submission" date="2012-08" db="EMBL/GenBank/DDBJ databases">
        <title>Finished genome of Desulfosporosinus meridiei DSM 13257.</title>
        <authorList>
            <person name="Huntemann M."/>
            <person name="Wei C.-L."/>
            <person name="Han J."/>
            <person name="Detter J.C."/>
            <person name="Han C."/>
            <person name="Davenport K."/>
            <person name="Daligault H."/>
            <person name="Erkkila T."/>
            <person name="Gu W."/>
            <person name="Munk A.C.C."/>
            <person name="Teshima H."/>
            <person name="Xu Y."/>
            <person name="Chain P."/>
            <person name="Tapia R."/>
            <person name="Chen A."/>
            <person name="Krypides N."/>
            <person name="Mavromatis K."/>
            <person name="Markowitz V."/>
            <person name="Szeto E."/>
            <person name="Ivanova N."/>
            <person name="Mikhailova N."/>
            <person name="Ovchinnikova G."/>
            <person name="Pagani I."/>
            <person name="Pati A."/>
            <person name="Goodwin L."/>
            <person name="Peters L."/>
            <person name="Pitluck S."/>
            <person name="Woyke T."/>
            <person name="Pester M."/>
            <person name="Spring S."/>
            <person name="Ollivier B."/>
            <person name="Rattei T."/>
            <person name="Klenk H.-P."/>
            <person name="Wagner M."/>
            <person name="Loy A."/>
        </authorList>
    </citation>
    <scope>NUCLEOTIDE SEQUENCE [LARGE SCALE GENOMIC DNA]</scope>
    <source>
        <strain evidence="3">ATCC BAA-275 / DSM 13257 / NCIMB 13706 / S10</strain>
    </source>
</reference>
<gene>
    <name evidence="2" type="ordered locus">Desmer_3570</name>
</gene>
<dbReference type="HOGENOM" id="CLU_115782_1_0_9"/>
<keyword evidence="1" id="KW-1133">Transmembrane helix</keyword>
<keyword evidence="1" id="KW-0812">Transmembrane</keyword>
<dbReference type="GO" id="GO:0003746">
    <property type="term" value="F:translation elongation factor activity"/>
    <property type="evidence" value="ECO:0007669"/>
    <property type="project" value="UniProtKB-KW"/>
</dbReference>
<dbReference type="OrthoDB" id="3183239at2"/>
<accession>J7IUK4</accession>
<proteinExistence type="predicted"/>
<dbReference type="InterPro" id="IPR009060">
    <property type="entry name" value="UBA-like_sf"/>
</dbReference>
<evidence type="ECO:0000313" key="3">
    <source>
        <dbReference type="Proteomes" id="UP000005262"/>
    </source>
</evidence>
<dbReference type="CDD" id="cd14360">
    <property type="entry name" value="UBA_NAC_like_bac"/>
    <property type="match status" value="1"/>
</dbReference>
<dbReference type="AlphaFoldDB" id="J7IUK4"/>
<keyword evidence="2" id="KW-0648">Protein biosynthesis</keyword>
<keyword evidence="1" id="KW-0472">Membrane</keyword>
<keyword evidence="3" id="KW-1185">Reference proteome</keyword>
<dbReference type="SUPFAM" id="SSF46934">
    <property type="entry name" value="UBA-like"/>
    <property type="match status" value="1"/>
</dbReference>